<feature type="region of interest" description="Disordered" evidence="1">
    <location>
        <begin position="274"/>
        <end position="303"/>
    </location>
</feature>
<reference evidence="3" key="1">
    <citation type="submission" date="2023-08" db="EMBL/GenBank/DDBJ databases">
        <title>A de novo genome assembly of Solanum verrucosum Schlechtendal, a Mexican diploid species geographically isolated from the other diploid A-genome species in potato relatives.</title>
        <authorList>
            <person name="Hosaka K."/>
        </authorList>
    </citation>
    <scope>NUCLEOTIDE SEQUENCE</scope>
    <source>
        <tissue evidence="3">Young leaves</tissue>
    </source>
</reference>
<gene>
    <name evidence="3" type="ORF">MTR67_025982</name>
</gene>
<proteinExistence type="predicted"/>
<protein>
    <recommendedName>
        <fullName evidence="2">Tf2-1-like SH3-like domain-containing protein</fullName>
    </recommendedName>
</protein>
<evidence type="ECO:0000256" key="1">
    <source>
        <dbReference type="SAM" id="MobiDB-lite"/>
    </source>
</evidence>
<dbReference type="AlphaFoldDB" id="A0AAF0R224"/>
<evidence type="ECO:0000259" key="2">
    <source>
        <dbReference type="Pfam" id="PF24626"/>
    </source>
</evidence>
<keyword evidence="4" id="KW-1185">Reference proteome</keyword>
<organism evidence="3 4">
    <name type="scientific">Solanum verrucosum</name>
    <dbReference type="NCBI Taxonomy" id="315347"/>
    <lineage>
        <taxon>Eukaryota</taxon>
        <taxon>Viridiplantae</taxon>
        <taxon>Streptophyta</taxon>
        <taxon>Embryophyta</taxon>
        <taxon>Tracheophyta</taxon>
        <taxon>Spermatophyta</taxon>
        <taxon>Magnoliopsida</taxon>
        <taxon>eudicotyledons</taxon>
        <taxon>Gunneridae</taxon>
        <taxon>Pentapetalae</taxon>
        <taxon>asterids</taxon>
        <taxon>lamiids</taxon>
        <taxon>Solanales</taxon>
        <taxon>Solanaceae</taxon>
        <taxon>Solanoideae</taxon>
        <taxon>Solaneae</taxon>
        <taxon>Solanum</taxon>
    </lineage>
</organism>
<sequence length="408" mass="45934">MIYLLTRRYAFQIIPPQREFQNAIQLLSHRVTNQNNQQVPVPANASGGSVAARGSVAHVEEERKELVKYVHRLARLGVYLMSISDDGVTVQNRSESSLVVEVKEKLDSDPILLQLKGAVHQQKVEVFSQGGDGVLRYQGRLCVPKVASEGRTSETRVRSRNLEFDDWVFLKVLPMKGVMRFGKKGKLSPRYVGPYKILKRVGKVAYELQWLAELAAMHPVFHISLLKKCVGDPASIVPLESVVVKDSLTYEDVPFEILIIRPWGNPWTVGGVHGWPPATPSQNAQKNSGKGQPTPGPTGRRSDHGMALFKALYDRRCRSPIGWFEIGEVALMGPELVHEVMEKFWIIRERCFDLPNDLASIRPVFHVSLLKKCVRDLTFIVPSEGLGVKENLSYEEVLVEILDRQVKK</sequence>
<dbReference type="Proteomes" id="UP001234989">
    <property type="component" value="Chromosome 6"/>
</dbReference>
<dbReference type="PANTHER" id="PTHR46148">
    <property type="entry name" value="CHROMO DOMAIN-CONTAINING PROTEIN"/>
    <property type="match status" value="1"/>
</dbReference>
<dbReference type="InterPro" id="IPR056924">
    <property type="entry name" value="SH3_Tf2-1"/>
</dbReference>
<feature type="compositionally biased region" description="Polar residues" evidence="1">
    <location>
        <begin position="280"/>
        <end position="291"/>
    </location>
</feature>
<dbReference type="PANTHER" id="PTHR46148:SF56">
    <property type="entry name" value="RETROTRANSPOSON PROTEIN"/>
    <property type="match status" value="1"/>
</dbReference>
<name>A0AAF0R224_SOLVR</name>
<feature type="domain" description="Tf2-1-like SH3-like" evidence="2">
    <location>
        <begin position="166"/>
        <end position="230"/>
    </location>
</feature>
<dbReference type="EMBL" id="CP133617">
    <property type="protein sequence ID" value="WMV32597.1"/>
    <property type="molecule type" value="Genomic_DNA"/>
</dbReference>
<accession>A0AAF0R224</accession>
<evidence type="ECO:0000313" key="3">
    <source>
        <dbReference type="EMBL" id="WMV32597.1"/>
    </source>
</evidence>
<dbReference type="Pfam" id="PF24626">
    <property type="entry name" value="SH3_Tf2-1"/>
    <property type="match status" value="1"/>
</dbReference>
<evidence type="ECO:0000313" key="4">
    <source>
        <dbReference type="Proteomes" id="UP001234989"/>
    </source>
</evidence>